<dbReference type="CTD" id="47065"/>
<feature type="domain" description="ZP" evidence="3">
    <location>
        <begin position="36"/>
        <end position="280"/>
    </location>
</feature>
<reference evidence="5" key="1">
    <citation type="submission" date="2025-08" db="UniProtKB">
        <authorList>
            <consortium name="RefSeq"/>
        </authorList>
    </citation>
    <scope>IDENTIFICATION</scope>
    <source>
        <tissue evidence="5">Whole organism</tissue>
    </source>
</reference>
<name>A0A8B7NSX7_HYAAZ</name>
<keyword evidence="1" id="KW-1133">Transmembrane helix</keyword>
<dbReference type="InterPro" id="IPR052774">
    <property type="entry name" value="Celegans_DevNeuronal_Protein"/>
</dbReference>
<keyword evidence="1" id="KW-0812">Transmembrane</keyword>
<dbReference type="KEGG" id="hazt:108672887"/>
<feature type="chain" id="PRO_5034054527" evidence="2">
    <location>
        <begin position="29"/>
        <end position="380"/>
    </location>
</feature>
<accession>A0A8B7NSX7</accession>
<dbReference type="OrthoDB" id="6407830at2759"/>
<dbReference type="GeneID" id="108672887"/>
<dbReference type="PANTHER" id="PTHR47327">
    <property type="entry name" value="FI18240P1-RELATED"/>
    <property type="match status" value="1"/>
</dbReference>
<sequence>MMEQLRRTFMILVQTFILVLCMPYVVLSHKEGVSVVCSRELMVLEVPAAGVEGVKLDKWFAMPGCQFVRTDDSFTLTLRLADTPCGITRVTNTLTAMSLYYQKLRIFNSDGSREHLMVKCAPSPGNSTHNIVRRDLPPEFVEPDYIEITSEVTGSAPVPILGVSVRQENNLVDGAIDVAPGTPLSMEVFLDEGSAGTYGILVSYLEVTNNAQKKEAIVYNGCTIDPSLFENFVTKSGDFLSAKFRAFKFPESNYVLFRGTVDVCLDKCEGITCSDGEIGFGRRRRSVFSSAPATNKLFEVTMTTFIKFSEEFTHQGVLGSRREPETLLAGGGGVAPISRRSSDSPPSVMFSAAPATGVASFVVPLMSFLLVKTLALNARV</sequence>
<keyword evidence="2" id="KW-0732">Signal</keyword>
<keyword evidence="4" id="KW-1185">Reference proteome</keyword>
<dbReference type="InterPro" id="IPR001507">
    <property type="entry name" value="ZP_dom"/>
</dbReference>
<organism evidence="4 5">
    <name type="scientific">Hyalella azteca</name>
    <name type="common">Amphipod</name>
    <dbReference type="NCBI Taxonomy" id="294128"/>
    <lineage>
        <taxon>Eukaryota</taxon>
        <taxon>Metazoa</taxon>
        <taxon>Ecdysozoa</taxon>
        <taxon>Arthropoda</taxon>
        <taxon>Crustacea</taxon>
        <taxon>Multicrustacea</taxon>
        <taxon>Malacostraca</taxon>
        <taxon>Eumalacostraca</taxon>
        <taxon>Peracarida</taxon>
        <taxon>Amphipoda</taxon>
        <taxon>Senticaudata</taxon>
        <taxon>Talitrida</taxon>
        <taxon>Talitroidea</taxon>
        <taxon>Hyalellidae</taxon>
        <taxon>Hyalella</taxon>
    </lineage>
</organism>
<evidence type="ECO:0000313" key="5">
    <source>
        <dbReference type="RefSeq" id="XP_018016131.1"/>
    </source>
</evidence>
<dbReference type="GO" id="GO:0009653">
    <property type="term" value="P:anatomical structure morphogenesis"/>
    <property type="evidence" value="ECO:0007669"/>
    <property type="project" value="TreeGrafter"/>
</dbReference>
<proteinExistence type="predicted"/>
<dbReference type="AlphaFoldDB" id="A0A8B7NSX7"/>
<feature type="transmembrane region" description="Helical" evidence="1">
    <location>
        <begin position="348"/>
        <end position="371"/>
    </location>
</feature>
<dbReference type="PANTHER" id="PTHR47327:SF7">
    <property type="entry name" value="GH08941P"/>
    <property type="match status" value="1"/>
</dbReference>
<gene>
    <name evidence="5" type="primary">LOC108672887</name>
</gene>
<evidence type="ECO:0000259" key="3">
    <source>
        <dbReference type="PROSITE" id="PS51034"/>
    </source>
</evidence>
<keyword evidence="1" id="KW-0472">Membrane</keyword>
<dbReference type="PROSITE" id="PS51034">
    <property type="entry name" value="ZP_2"/>
    <property type="match status" value="1"/>
</dbReference>
<protein>
    <submittedName>
        <fullName evidence="5">Uncharacterized protein LOC108672887</fullName>
    </submittedName>
</protein>
<evidence type="ECO:0000313" key="4">
    <source>
        <dbReference type="Proteomes" id="UP000694843"/>
    </source>
</evidence>
<dbReference type="RefSeq" id="XP_018016131.1">
    <property type="nucleotide sequence ID" value="XM_018160642.2"/>
</dbReference>
<dbReference type="OMA" id="TICVIIS"/>
<feature type="signal peptide" evidence="2">
    <location>
        <begin position="1"/>
        <end position="28"/>
    </location>
</feature>
<evidence type="ECO:0000256" key="1">
    <source>
        <dbReference type="SAM" id="Phobius"/>
    </source>
</evidence>
<dbReference type="Proteomes" id="UP000694843">
    <property type="component" value="Unplaced"/>
</dbReference>
<evidence type="ECO:0000256" key="2">
    <source>
        <dbReference type="SAM" id="SignalP"/>
    </source>
</evidence>